<dbReference type="SUPFAM" id="SSF52833">
    <property type="entry name" value="Thioredoxin-like"/>
    <property type="match status" value="1"/>
</dbReference>
<evidence type="ECO:0000313" key="5">
    <source>
        <dbReference type="Proteomes" id="UP001500889"/>
    </source>
</evidence>
<keyword evidence="3" id="KW-1133">Transmembrane helix</keyword>
<keyword evidence="2" id="KW-0325">Glycoprotein</keyword>
<dbReference type="InterPro" id="IPR036249">
    <property type="entry name" value="Thioredoxin-like_sf"/>
</dbReference>
<dbReference type="InterPro" id="IPR004911">
    <property type="entry name" value="Interferon-induced_GILT"/>
</dbReference>
<accession>A0AAU9FEF5</accession>
<keyword evidence="3" id="KW-0812">Transmembrane</keyword>
<keyword evidence="5" id="KW-1185">Reference proteome</keyword>
<comment type="similarity">
    <text evidence="1">Belongs to the GILT family.</text>
</comment>
<sequence>MSQMVPTRKRIFIIICIVVILGCLLRILLFNSPLPPVTDQTNYQRAIGAPVLVMVFYEALCPDSKYFITKQLLTAYEVAAPIMEVMLVPYGKATTSESGGKLSFDCQHGPTECQANIYHACAAEAIEDPLVRLQVVSCMIRDNRLPQEAMRKCVKQYSENIDLVQKCYDSDHGLELMKHNGEATHSLRPQVTFIPTITIDGSQGRQASILKNLLSEVCKAAGDTDQAKKICKNTV</sequence>
<evidence type="ECO:0000256" key="2">
    <source>
        <dbReference type="ARBA" id="ARBA00023180"/>
    </source>
</evidence>
<dbReference type="GO" id="GO:0016671">
    <property type="term" value="F:oxidoreductase activity, acting on a sulfur group of donors, disulfide as acceptor"/>
    <property type="evidence" value="ECO:0007669"/>
    <property type="project" value="InterPro"/>
</dbReference>
<dbReference type="EMBL" id="AP029264">
    <property type="protein sequence ID" value="BFF93974.1"/>
    <property type="molecule type" value="Genomic_DNA"/>
</dbReference>
<dbReference type="Proteomes" id="UP001500889">
    <property type="component" value="Chromosome U"/>
</dbReference>
<organism evidence="4 5">
    <name type="scientific">Drosophila madeirensis</name>
    <name type="common">Fruit fly</name>
    <dbReference type="NCBI Taxonomy" id="30013"/>
    <lineage>
        <taxon>Eukaryota</taxon>
        <taxon>Metazoa</taxon>
        <taxon>Ecdysozoa</taxon>
        <taxon>Arthropoda</taxon>
        <taxon>Hexapoda</taxon>
        <taxon>Insecta</taxon>
        <taxon>Pterygota</taxon>
        <taxon>Neoptera</taxon>
        <taxon>Endopterygota</taxon>
        <taxon>Diptera</taxon>
        <taxon>Brachycera</taxon>
        <taxon>Muscomorpha</taxon>
        <taxon>Ephydroidea</taxon>
        <taxon>Drosophilidae</taxon>
        <taxon>Drosophila</taxon>
        <taxon>Sophophora</taxon>
    </lineage>
</organism>
<reference evidence="4 5" key="1">
    <citation type="submission" date="2024-02" db="EMBL/GenBank/DDBJ databases">
        <title>A chromosome-level genome assembly of Drosophila madeirensis, a fruit fly species endemic to Madeira island.</title>
        <authorList>
            <person name="Tomihara K."/>
            <person name="Llopart A."/>
            <person name="Yamamoto D."/>
        </authorList>
    </citation>
    <scope>NUCLEOTIDE SEQUENCE [LARGE SCALE GENOMIC DNA]</scope>
    <source>
        <strain evidence="4 5">RF1</strain>
    </source>
</reference>
<evidence type="ECO:0000313" key="4">
    <source>
        <dbReference type="EMBL" id="BFF93974.1"/>
    </source>
</evidence>
<name>A0AAU9FEF5_DROMD</name>
<dbReference type="Pfam" id="PF03227">
    <property type="entry name" value="GILT"/>
    <property type="match status" value="1"/>
</dbReference>
<keyword evidence="3" id="KW-0472">Membrane</keyword>
<dbReference type="AlphaFoldDB" id="A0AAU9FEF5"/>
<dbReference type="PANTHER" id="PTHR13234:SF71">
    <property type="entry name" value="GAMMA-INTERFERON-INDUCIBLE LYSOSOMAL THIOL REDUCTASE-LIKE PROTEIN"/>
    <property type="match status" value="1"/>
</dbReference>
<dbReference type="PANTHER" id="PTHR13234">
    <property type="entry name" value="GAMMA-INTERFERON INDUCIBLE LYSOSOMAL THIOL REDUCTASE GILT"/>
    <property type="match status" value="1"/>
</dbReference>
<proteinExistence type="inferred from homology"/>
<evidence type="ECO:0000256" key="3">
    <source>
        <dbReference type="SAM" id="Phobius"/>
    </source>
</evidence>
<protein>
    <submittedName>
        <fullName evidence="4">Gamma-interferon-inducible lysosomal thiol reductase</fullName>
    </submittedName>
</protein>
<feature type="transmembrane region" description="Helical" evidence="3">
    <location>
        <begin position="12"/>
        <end position="30"/>
    </location>
</feature>
<evidence type="ECO:0000256" key="1">
    <source>
        <dbReference type="ARBA" id="ARBA00005679"/>
    </source>
</evidence>
<gene>
    <name evidence="4" type="ORF">DMAD_11714</name>
</gene>